<reference evidence="2" key="1">
    <citation type="submission" date="2021-01" db="EMBL/GenBank/DDBJ databases">
        <authorList>
            <person name="Corre E."/>
            <person name="Pelletier E."/>
            <person name="Niang G."/>
            <person name="Scheremetjew M."/>
            <person name="Finn R."/>
            <person name="Kale V."/>
            <person name="Holt S."/>
            <person name="Cochrane G."/>
            <person name="Meng A."/>
            <person name="Brown T."/>
            <person name="Cohen L."/>
        </authorList>
    </citation>
    <scope>NUCLEOTIDE SEQUENCE</scope>
    <source>
        <strain evidence="2">CCMP622</strain>
    </source>
</reference>
<evidence type="ECO:0000256" key="1">
    <source>
        <dbReference type="SAM" id="MobiDB-lite"/>
    </source>
</evidence>
<proteinExistence type="predicted"/>
<name>A0A7S2TGA3_9EUKA</name>
<sequence length="202" mass="22963">MFSQRQPPSVLATLRDDDRKFTSDDTKHTTYDAKQTRLNHGEHTSSVSSEAPSTTASNNFSCLLPERSNAMSHVSSDDDEEEEEDDVDIYITQGPTGLTLEWRDEFGHPQWLHVPKHVLDDIRQLYETTTTRRHAETSTEEEKDADGGNGRCHLDEGFEAAPRWNTCDDDYDEGGLYLFVDIVDFLVSAIAMHPLNYNDAHR</sequence>
<organism evidence="2">
    <name type="scientific">Lotharella oceanica</name>
    <dbReference type="NCBI Taxonomy" id="641309"/>
    <lineage>
        <taxon>Eukaryota</taxon>
        <taxon>Sar</taxon>
        <taxon>Rhizaria</taxon>
        <taxon>Cercozoa</taxon>
        <taxon>Chlorarachniophyceae</taxon>
        <taxon>Lotharella</taxon>
    </lineage>
</organism>
<feature type="region of interest" description="Disordered" evidence="1">
    <location>
        <begin position="130"/>
        <end position="151"/>
    </location>
</feature>
<feature type="region of interest" description="Disordered" evidence="1">
    <location>
        <begin position="1"/>
        <end position="61"/>
    </location>
</feature>
<feature type="compositionally biased region" description="Polar residues" evidence="1">
    <location>
        <begin position="44"/>
        <end position="61"/>
    </location>
</feature>
<evidence type="ECO:0000313" key="2">
    <source>
        <dbReference type="EMBL" id="CAD9744050.1"/>
    </source>
</evidence>
<protein>
    <submittedName>
        <fullName evidence="2">Uncharacterized protein</fullName>
    </submittedName>
</protein>
<dbReference type="AlphaFoldDB" id="A0A7S2TGA3"/>
<feature type="compositionally biased region" description="Basic and acidic residues" evidence="1">
    <location>
        <begin position="14"/>
        <end position="43"/>
    </location>
</feature>
<dbReference type="EMBL" id="HBHP01000209">
    <property type="protein sequence ID" value="CAD9744050.1"/>
    <property type="molecule type" value="Transcribed_RNA"/>
</dbReference>
<gene>
    <name evidence="2" type="ORF">LSP00402_LOCUS155</name>
</gene>
<accession>A0A7S2TGA3</accession>